<feature type="region of interest" description="Disordered" evidence="5">
    <location>
        <begin position="208"/>
        <end position="236"/>
    </location>
</feature>
<keyword evidence="3" id="KW-0963">Cytoplasm</keyword>
<dbReference type="GO" id="GO:0005681">
    <property type="term" value="C:spliceosomal complex"/>
    <property type="evidence" value="ECO:0007669"/>
    <property type="project" value="TreeGrafter"/>
</dbReference>
<organism evidence="6 7">
    <name type="scientific">Gonapodya prolifera (strain JEL478)</name>
    <name type="common">Monoblepharis prolifera</name>
    <dbReference type="NCBI Taxonomy" id="1344416"/>
    <lineage>
        <taxon>Eukaryota</taxon>
        <taxon>Fungi</taxon>
        <taxon>Fungi incertae sedis</taxon>
        <taxon>Chytridiomycota</taxon>
        <taxon>Chytridiomycota incertae sedis</taxon>
        <taxon>Monoblepharidomycetes</taxon>
        <taxon>Monoblepharidales</taxon>
        <taxon>Gonapodyaceae</taxon>
        <taxon>Gonapodya</taxon>
    </lineage>
</organism>
<feature type="region of interest" description="Disordered" evidence="5">
    <location>
        <begin position="262"/>
        <end position="318"/>
    </location>
</feature>
<feature type="compositionally biased region" description="Gly residues" evidence="5">
    <location>
        <begin position="148"/>
        <end position="161"/>
    </location>
</feature>
<evidence type="ECO:0000313" key="7">
    <source>
        <dbReference type="Proteomes" id="UP000070544"/>
    </source>
</evidence>
<proteinExistence type="predicted"/>
<feature type="region of interest" description="Disordered" evidence="5">
    <location>
        <begin position="136"/>
        <end position="182"/>
    </location>
</feature>
<dbReference type="Gene3D" id="2.30.29.30">
    <property type="entry name" value="Pleckstrin-homology domain (PH domain)/Phosphotyrosine-binding domain (PTB)"/>
    <property type="match status" value="1"/>
</dbReference>
<feature type="compositionally biased region" description="Low complexity" evidence="5">
    <location>
        <begin position="208"/>
        <end position="218"/>
    </location>
</feature>
<dbReference type="AlphaFoldDB" id="A0A139ATL0"/>
<feature type="compositionally biased region" description="Acidic residues" evidence="5">
    <location>
        <begin position="162"/>
        <end position="182"/>
    </location>
</feature>
<dbReference type="GO" id="GO:0000387">
    <property type="term" value="P:spliceosomal snRNP assembly"/>
    <property type="evidence" value="ECO:0007669"/>
    <property type="project" value="TreeGrafter"/>
</dbReference>
<evidence type="ECO:0000313" key="6">
    <source>
        <dbReference type="EMBL" id="KXS19903.1"/>
    </source>
</evidence>
<sequence>MPVTLISSAPFQDGESIASDSAEDAAPFHLANVRCRFGPSLAPVGLEGDGKLWVTADALVWFSPSGCRGVSIPLSNLAVYAKSRSPTVLRDLPELFPPCVYCQLEDGKVTDEHGVDVEEAKAALAEGWKAELVLSRKREEEEERAANGEGGHANGNGNTGGDGDEEWEDVEPEGGEDDSEDDGFEKVLEIRLAPGDTSQLDGFWQALSSAASAHQSSSGGNAMDDEDPGDAFISADDPAFAEMDPSEWFFTAEGAERLTEEGRRRLEEMEEALEPQPTARFHPYAARRGRRGGSARGEGSDSHDNSAAPGGDDAMEEE</sequence>
<accession>A0A139ATL0</accession>
<evidence type="ECO:0000256" key="5">
    <source>
        <dbReference type="SAM" id="MobiDB-lite"/>
    </source>
</evidence>
<evidence type="ECO:0000256" key="2">
    <source>
        <dbReference type="ARBA" id="ARBA00004496"/>
    </source>
</evidence>
<gene>
    <name evidence="6" type="ORF">M427DRAFT_152339</name>
</gene>
<dbReference type="PANTHER" id="PTHR21399">
    <property type="entry name" value="CHLORIDE CONDUCTANCE REGULATORY PROTEIN ICLN"/>
    <property type="match status" value="1"/>
</dbReference>
<dbReference type="EMBL" id="KQ965737">
    <property type="protein sequence ID" value="KXS19903.1"/>
    <property type="molecule type" value="Genomic_DNA"/>
</dbReference>
<dbReference type="InterPro" id="IPR039924">
    <property type="entry name" value="ICln/Lot5/Saf5"/>
</dbReference>
<dbReference type="GO" id="GO:0045292">
    <property type="term" value="P:mRNA cis splicing, via spliceosome"/>
    <property type="evidence" value="ECO:0007669"/>
    <property type="project" value="TreeGrafter"/>
</dbReference>
<dbReference type="GO" id="GO:0005829">
    <property type="term" value="C:cytosol"/>
    <property type="evidence" value="ECO:0007669"/>
    <property type="project" value="TreeGrafter"/>
</dbReference>
<reference evidence="6 7" key="1">
    <citation type="journal article" date="2015" name="Genome Biol. Evol.">
        <title>Phylogenomic analyses indicate that early fungi evolved digesting cell walls of algal ancestors of land plants.</title>
        <authorList>
            <person name="Chang Y."/>
            <person name="Wang S."/>
            <person name="Sekimoto S."/>
            <person name="Aerts A.L."/>
            <person name="Choi C."/>
            <person name="Clum A."/>
            <person name="LaButti K.M."/>
            <person name="Lindquist E.A."/>
            <person name="Yee Ngan C."/>
            <person name="Ohm R.A."/>
            <person name="Salamov A.A."/>
            <person name="Grigoriev I.V."/>
            <person name="Spatafora J.W."/>
            <person name="Berbee M.L."/>
        </authorList>
    </citation>
    <scope>NUCLEOTIDE SEQUENCE [LARGE SCALE GENOMIC DNA]</scope>
    <source>
        <strain evidence="6 7">JEL478</strain>
    </source>
</reference>
<evidence type="ECO:0000256" key="1">
    <source>
        <dbReference type="ARBA" id="ARBA00004123"/>
    </source>
</evidence>
<dbReference type="Pfam" id="PF03517">
    <property type="entry name" value="Voldacs"/>
    <property type="match status" value="1"/>
</dbReference>
<dbReference type="OrthoDB" id="19714at2759"/>
<name>A0A139ATL0_GONPJ</name>
<dbReference type="InterPro" id="IPR011993">
    <property type="entry name" value="PH-like_dom_sf"/>
</dbReference>
<dbReference type="GO" id="GO:0034715">
    <property type="term" value="C:pICln-Sm protein complex"/>
    <property type="evidence" value="ECO:0007669"/>
    <property type="project" value="TreeGrafter"/>
</dbReference>
<protein>
    <submittedName>
        <fullName evidence="6">Uncharacterized protein</fullName>
    </submittedName>
</protein>
<evidence type="ECO:0000256" key="4">
    <source>
        <dbReference type="ARBA" id="ARBA00023242"/>
    </source>
</evidence>
<evidence type="ECO:0000256" key="3">
    <source>
        <dbReference type="ARBA" id="ARBA00022490"/>
    </source>
</evidence>
<keyword evidence="7" id="KW-1185">Reference proteome</keyword>
<dbReference type="Proteomes" id="UP000070544">
    <property type="component" value="Unassembled WGS sequence"/>
</dbReference>
<dbReference type="PANTHER" id="PTHR21399:SF0">
    <property type="entry name" value="METHYLOSOME SUBUNIT PICLN"/>
    <property type="match status" value="1"/>
</dbReference>
<comment type="subcellular location">
    <subcellularLocation>
        <location evidence="2">Cytoplasm</location>
    </subcellularLocation>
    <subcellularLocation>
        <location evidence="1">Nucleus</location>
    </subcellularLocation>
</comment>
<keyword evidence="4" id="KW-0539">Nucleus</keyword>